<reference evidence="1 2" key="1">
    <citation type="submission" date="2018-12" db="EMBL/GenBank/DDBJ databases">
        <title>Lysinibacillus antri sp. nov., isolated from a cave soil.</title>
        <authorList>
            <person name="Narsing Rao M.P."/>
            <person name="Zhang H."/>
            <person name="Dong Z.-Y."/>
            <person name="Niu X.-K."/>
            <person name="Zhang K."/>
            <person name="Fang B.-Z."/>
            <person name="Kang Y.-Q."/>
            <person name="Xiao M."/>
            <person name="Li W.-J."/>
        </authorList>
    </citation>
    <scope>NUCLEOTIDE SEQUENCE [LARGE SCALE GENOMIC DNA]</scope>
    <source>
        <strain evidence="1 2">SYSU K30002</strain>
    </source>
</reference>
<evidence type="ECO:0000313" key="2">
    <source>
        <dbReference type="Proteomes" id="UP000287910"/>
    </source>
</evidence>
<comment type="caution">
    <text evidence="1">The sequence shown here is derived from an EMBL/GenBank/DDBJ whole genome shotgun (WGS) entry which is preliminary data.</text>
</comment>
<dbReference type="InterPro" id="IPR011856">
    <property type="entry name" value="tRNA_endonuc-like_dom_sf"/>
</dbReference>
<accession>A0A432LHU5</accession>
<keyword evidence="2" id="KW-1185">Reference proteome</keyword>
<gene>
    <name evidence="1" type="ORF">EK386_03775</name>
</gene>
<evidence type="ECO:0008006" key="3">
    <source>
        <dbReference type="Google" id="ProtNLM"/>
    </source>
</evidence>
<sequence length="333" mass="38463">MLMNIELNETNLVPSKTSFEEKSFSELNITENQIEEFIRVNIGEILEDETLLMVGQQVRNLERGRNDLVAIDENGSLVLIEIKRDAEDMARRSEPLEFQSIRYAASCATIKAPEELVELMFEKYITTHTKEIPEHHTQSSYALEQLITFLESNNAVETFNQKQRIMLFASSYDKQALSAFAWLINAGVDITLYTITPYLKEEQLLVDIKRILPLDNIEDYYVQLQRSTGTYKKSSTQRSPKTLPRMGKLMEWGIIKEKDKVQIKGKPNSAAIVHSEKEVKYNNEILTFNQWGQKITGWNTINIYDWAELVKEDSAILLSELRKQKMAELEGLK</sequence>
<dbReference type="AlphaFoldDB" id="A0A432LHU5"/>
<dbReference type="Gene3D" id="3.40.1350.10">
    <property type="match status" value="1"/>
</dbReference>
<evidence type="ECO:0000313" key="1">
    <source>
        <dbReference type="EMBL" id="RUL55947.1"/>
    </source>
</evidence>
<organism evidence="1 2">
    <name type="scientific">Lysinibacillus antri</name>
    <dbReference type="NCBI Taxonomy" id="2498145"/>
    <lineage>
        <taxon>Bacteria</taxon>
        <taxon>Bacillati</taxon>
        <taxon>Bacillota</taxon>
        <taxon>Bacilli</taxon>
        <taxon>Bacillales</taxon>
        <taxon>Bacillaceae</taxon>
        <taxon>Lysinibacillus</taxon>
    </lineage>
</organism>
<dbReference type="EMBL" id="RYYR01000003">
    <property type="protein sequence ID" value="RUL55947.1"/>
    <property type="molecule type" value="Genomic_DNA"/>
</dbReference>
<dbReference type="Proteomes" id="UP000287910">
    <property type="component" value="Unassembled WGS sequence"/>
</dbReference>
<dbReference type="RefSeq" id="WP_126657695.1">
    <property type="nucleotide sequence ID" value="NZ_RYYR01000003.1"/>
</dbReference>
<protein>
    <recommendedName>
        <fullName evidence="3">RAMA domain-containing protein</fullName>
    </recommendedName>
</protein>
<proteinExistence type="predicted"/>
<dbReference type="GO" id="GO:0003676">
    <property type="term" value="F:nucleic acid binding"/>
    <property type="evidence" value="ECO:0007669"/>
    <property type="project" value="InterPro"/>
</dbReference>
<name>A0A432LHU5_9BACI</name>